<comment type="caution">
    <text evidence="1">The sequence shown here is derived from an EMBL/GenBank/DDBJ whole genome shotgun (WGS) entry which is preliminary data.</text>
</comment>
<dbReference type="AlphaFoldDB" id="A0A2U1ZWZ0"/>
<sequence>MSTAVTRESVRELAREQAADPTTVREVIHYAFNADPVSGGFAFLRDEVLLICGVGGGRTWTVDPGDDDARRDAIDAFWRVAQRHSLRKRLAALEPEVRVAVAGLVAGVRSVRNLDAGALRDDEAGVDPWVADAHLAYLRFHTNARTQAEAVLAVERALRDRGRSTLPIHPCPVCGYPALGDGPYARAVCEVCELLTVCEHGREVRGAPTSRFGGFVARHADDESECEATTASGAVVIGERAVMMTGVDGSVVVEVVA</sequence>
<dbReference type="OrthoDB" id="3692101at2"/>
<organism evidence="1 2">
    <name type="scientific">Serinibacter arcticus</name>
    <dbReference type="NCBI Taxonomy" id="1655435"/>
    <lineage>
        <taxon>Bacteria</taxon>
        <taxon>Bacillati</taxon>
        <taxon>Actinomycetota</taxon>
        <taxon>Actinomycetes</taxon>
        <taxon>Micrococcales</taxon>
        <taxon>Beutenbergiaceae</taxon>
        <taxon>Serinibacter</taxon>
    </lineage>
</organism>
<dbReference type="EMBL" id="PYHR01000002">
    <property type="protein sequence ID" value="PWD51499.1"/>
    <property type="molecule type" value="Genomic_DNA"/>
</dbReference>
<reference evidence="1 2" key="1">
    <citation type="submission" date="2018-03" db="EMBL/GenBank/DDBJ databases">
        <title>Genome assembly of novel Miniimonas species PCH200.</title>
        <authorList>
            <person name="Thakur V."/>
            <person name="Kumar V."/>
            <person name="Singh D."/>
        </authorList>
    </citation>
    <scope>NUCLEOTIDE SEQUENCE [LARGE SCALE GENOMIC DNA]</scope>
    <source>
        <strain evidence="1 2">PCH200</strain>
    </source>
</reference>
<gene>
    <name evidence="1" type="ORF">C8046_13370</name>
</gene>
<name>A0A2U1ZWZ0_9MICO</name>
<proteinExistence type="predicted"/>
<dbReference type="RefSeq" id="WP_109229880.1">
    <property type="nucleotide sequence ID" value="NZ_PYHR01000002.1"/>
</dbReference>
<dbReference type="Proteomes" id="UP000245166">
    <property type="component" value="Unassembled WGS sequence"/>
</dbReference>
<evidence type="ECO:0000313" key="2">
    <source>
        <dbReference type="Proteomes" id="UP000245166"/>
    </source>
</evidence>
<evidence type="ECO:0000313" key="1">
    <source>
        <dbReference type="EMBL" id="PWD51499.1"/>
    </source>
</evidence>
<protein>
    <submittedName>
        <fullName evidence="1">Uncharacterized protein</fullName>
    </submittedName>
</protein>
<keyword evidence="2" id="KW-1185">Reference proteome</keyword>
<accession>A0A2U1ZWZ0</accession>